<dbReference type="Proteomes" id="UP000034488">
    <property type="component" value="Unassembled WGS sequence"/>
</dbReference>
<gene>
    <name evidence="1" type="ORF">UR47_C0003G0021</name>
</gene>
<evidence type="ECO:0000313" key="1">
    <source>
        <dbReference type="EMBL" id="KKP55245.1"/>
    </source>
</evidence>
<protein>
    <submittedName>
        <fullName evidence="1">Uncharacterized protein</fullName>
    </submittedName>
</protein>
<sequence length="166" mass="19374">MRTSNITLHTMSIIEKIYERITPESEKIVKRFSKQNGLKPMFDLKIPKEQRLKNNEIFFKIYSHYCGESFRSIQNEIIPVDNVYVNQEHHLIACTMETINNKVAIVINTEPENVGIFKCEENIATLKEGTLFQIDGTYFGGYTSVNPETSKETFKYFSFKEIEDIE</sequence>
<comment type="caution">
    <text evidence="1">The sequence shown here is derived from an EMBL/GenBank/DDBJ whole genome shotgun (WGS) entry which is preliminary data.</text>
</comment>
<name>A0A0G0CW39_9BACT</name>
<accession>A0A0G0CW39</accession>
<dbReference type="AlphaFoldDB" id="A0A0G0CW39"/>
<dbReference type="EMBL" id="LBPI01000003">
    <property type="protein sequence ID" value="KKP55245.1"/>
    <property type="molecule type" value="Genomic_DNA"/>
</dbReference>
<evidence type="ECO:0000313" key="2">
    <source>
        <dbReference type="Proteomes" id="UP000034488"/>
    </source>
</evidence>
<proteinExistence type="predicted"/>
<reference evidence="1 2" key="1">
    <citation type="journal article" date="2015" name="Nature">
        <title>rRNA introns, odd ribosomes, and small enigmatic genomes across a large radiation of phyla.</title>
        <authorList>
            <person name="Brown C.T."/>
            <person name="Hug L.A."/>
            <person name="Thomas B.C."/>
            <person name="Sharon I."/>
            <person name="Castelle C.J."/>
            <person name="Singh A."/>
            <person name="Wilkins M.J."/>
            <person name="Williams K.H."/>
            <person name="Banfield J.F."/>
        </authorList>
    </citation>
    <scope>NUCLEOTIDE SEQUENCE [LARGE SCALE GENOMIC DNA]</scope>
</reference>
<organism evidence="1 2">
    <name type="scientific">candidate division WS6 bacterium GW2011_GWB1_33_6</name>
    <dbReference type="NCBI Taxonomy" id="1619088"/>
    <lineage>
        <taxon>Bacteria</taxon>
        <taxon>Candidatus Dojkabacteria</taxon>
    </lineage>
</organism>